<dbReference type="Gene3D" id="1.10.10.10">
    <property type="entry name" value="Winged helix-like DNA-binding domain superfamily/Winged helix DNA-binding domain"/>
    <property type="match status" value="1"/>
</dbReference>
<dbReference type="EMBL" id="JAPIUZ010000001">
    <property type="protein sequence ID" value="MCX2562449.1"/>
    <property type="molecule type" value="Genomic_DNA"/>
</dbReference>
<dbReference type="Pfam" id="PF12802">
    <property type="entry name" value="MarR_2"/>
    <property type="match status" value="1"/>
</dbReference>
<organism evidence="2 3">
    <name type="scientific">Acetobacter thailandicus</name>
    <dbReference type="NCBI Taxonomy" id="1502842"/>
    <lineage>
        <taxon>Bacteria</taxon>
        <taxon>Pseudomonadati</taxon>
        <taxon>Pseudomonadota</taxon>
        <taxon>Alphaproteobacteria</taxon>
        <taxon>Acetobacterales</taxon>
        <taxon>Acetobacteraceae</taxon>
        <taxon>Acetobacter</taxon>
    </lineage>
</organism>
<dbReference type="PROSITE" id="PS50995">
    <property type="entry name" value="HTH_MARR_2"/>
    <property type="match status" value="1"/>
</dbReference>
<protein>
    <submittedName>
        <fullName evidence="2">MarR family transcriptional regulator</fullName>
    </submittedName>
</protein>
<keyword evidence="3" id="KW-1185">Reference proteome</keyword>
<evidence type="ECO:0000259" key="1">
    <source>
        <dbReference type="PROSITE" id="PS50995"/>
    </source>
</evidence>
<reference evidence="2 3" key="1">
    <citation type="submission" date="2022-11" db="EMBL/GenBank/DDBJ databases">
        <title>Genome sequencing of Acetobacter type strain.</title>
        <authorList>
            <person name="Heo J."/>
            <person name="Lee D."/>
            <person name="Han B.-H."/>
            <person name="Hong S.-B."/>
            <person name="Kwon S.-W."/>
        </authorList>
    </citation>
    <scope>NUCLEOTIDE SEQUENCE [LARGE SCALE GENOMIC DNA]</scope>
    <source>
        <strain evidence="2 3">KACC 21253</strain>
    </source>
</reference>
<feature type="domain" description="HTH marR-type" evidence="1">
    <location>
        <begin position="19"/>
        <end position="154"/>
    </location>
</feature>
<accession>A0ABT3QAZ3</accession>
<evidence type="ECO:0000313" key="3">
    <source>
        <dbReference type="Proteomes" id="UP001301152"/>
    </source>
</evidence>
<dbReference type="SMART" id="SM00347">
    <property type="entry name" value="HTH_MARR"/>
    <property type="match status" value="1"/>
</dbReference>
<dbReference type="Proteomes" id="UP001301152">
    <property type="component" value="Unassembled WGS sequence"/>
</dbReference>
<dbReference type="SUPFAM" id="SSF46785">
    <property type="entry name" value="Winged helix' DNA-binding domain"/>
    <property type="match status" value="1"/>
</dbReference>
<comment type="caution">
    <text evidence="2">The sequence shown here is derived from an EMBL/GenBank/DDBJ whole genome shotgun (WGS) entry which is preliminary data.</text>
</comment>
<dbReference type="PANTHER" id="PTHR33164">
    <property type="entry name" value="TRANSCRIPTIONAL REGULATOR, MARR FAMILY"/>
    <property type="match status" value="1"/>
</dbReference>
<dbReference type="InterPro" id="IPR036388">
    <property type="entry name" value="WH-like_DNA-bd_sf"/>
</dbReference>
<proteinExistence type="predicted"/>
<dbReference type="InterPro" id="IPR000835">
    <property type="entry name" value="HTH_MarR-typ"/>
</dbReference>
<evidence type="ECO:0000313" key="2">
    <source>
        <dbReference type="EMBL" id="MCX2562449.1"/>
    </source>
</evidence>
<sequence length="175" mass="19564">MNGYRPVDEAGSGLLFLREEQIRHAQTIMFLANRDAAEAIAPLLEEYDLGRAHYRVLQVLAFSPGVPVSRLRDILGVTKQSLARTLTELHERDYVDTTASRRDRRQKLLTLSKKGQRVEAELFSVARGRLVAAYRDAGGAAVEGFRRVMWGMLSESSRSLMSDDEITRKKGAVSG</sequence>
<dbReference type="RefSeq" id="WP_086635533.1">
    <property type="nucleotide sequence ID" value="NZ_JAERKX010000001.1"/>
</dbReference>
<dbReference type="InterPro" id="IPR036390">
    <property type="entry name" value="WH_DNA-bd_sf"/>
</dbReference>
<dbReference type="InterPro" id="IPR039422">
    <property type="entry name" value="MarR/SlyA-like"/>
</dbReference>
<gene>
    <name evidence="2" type="ORF">OQ497_00485</name>
</gene>
<name>A0ABT3QAZ3_9PROT</name>
<dbReference type="PANTHER" id="PTHR33164:SF44">
    <property type="entry name" value="TRANSCRIPTIONAL REGULATORY PROTEIN"/>
    <property type="match status" value="1"/>
</dbReference>